<evidence type="ECO:0000256" key="2">
    <source>
        <dbReference type="ARBA" id="ARBA00006275"/>
    </source>
</evidence>
<accession>A0A437MXQ6</accession>
<feature type="domain" description="SusD-like N-terminal" evidence="7">
    <location>
        <begin position="87"/>
        <end position="227"/>
    </location>
</feature>
<dbReference type="Gene3D" id="1.25.40.390">
    <property type="match status" value="1"/>
</dbReference>
<evidence type="ECO:0000313" key="9">
    <source>
        <dbReference type="Proteomes" id="UP000282759"/>
    </source>
</evidence>
<evidence type="ECO:0000259" key="6">
    <source>
        <dbReference type="Pfam" id="PF07980"/>
    </source>
</evidence>
<reference evidence="8 9" key="1">
    <citation type="submission" date="2019-01" db="EMBL/GenBank/DDBJ databases">
        <authorList>
            <person name="Chen W.-M."/>
        </authorList>
    </citation>
    <scope>NUCLEOTIDE SEQUENCE [LARGE SCALE GENOMIC DNA]</scope>
    <source>
        <strain evidence="8 9">YBJ-36</strain>
    </source>
</reference>
<evidence type="ECO:0000256" key="3">
    <source>
        <dbReference type="ARBA" id="ARBA00022729"/>
    </source>
</evidence>
<dbReference type="InterPro" id="IPR033985">
    <property type="entry name" value="SusD-like_N"/>
</dbReference>
<gene>
    <name evidence="8" type="ORF">EOD41_00415</name>
</gene>
<dbReference type="PROSITE" id="PS51257">
    <property type="entry name" value="PROKAR_LIPOPROTEIN"/>
    <property type="match status" value="1"/>
</dbReference>
<keyword evidence="4" id="KW-0472">Membrane</keyword>
<dbReference type="Pfam" id="PF14322">
    <property type="entry name" value="SusD-like_3"/>
    <property type="match status" value="1"/>
</dbReference>
<dbReference type="InterPro" id="IPR011990">
    <property type="entry name" value="TPR-like_helical_dom_sf"/>
</dbReference>
<evidence type="ECO:0000313" key="8">
    <source>
        <dbReference type="EMBL" id="RVU02438.1"/>
    </source>
</evidence>
<name>A0A437MXQ6_9SPHI</name>
<keyword evidence="5" id="KW-0998">Cell outer membrane</keyword>
<feature type="domain" description="RagB/SusD" evidence="6">
    <location>
        <begin position="364"/>
        <end position="477"/>
    </location>
</feature>
<dbReference type="GO" id="GO:0009279">
    <property type="term" value="C:cell outer membrane"/>
    <property type="evidence" value="ECO:0007669"/>
    <property type="project" value="UniProtKB-SubCell"/>
</dbReference>
<evidence type="ECO:0000259" key="7">
    <source>
        <dbReference type="Pfam" id="PF14322"/>
    </source>
</evidence>
<comment type="caution">
    <text evidence="8">The sequence shown here is derived from an EMBL/GenBank/DDBJ whole genome shotgun (WGS) entry which is preliminary data.</text>
</comment>
<protein>
    <submittedName>
        <fullName evidence="8">RagB/SusD family nutrient uptake outer membrane protein</fullName>
    </submittedName>
</protein>
<dbReference type="EMBL" id="SACK01000001">
    <property type="protein sequence ID" value="RVU02438.1"/>
    <property type="molecule type" value="Genomic_DNA"/>
</dbReference>
<evidence type="ECO:0000256" key="4">
    <source>
        <dbReference type="ARBA" id="ARBA00023136"/>
    </source>
</evidence>
<keyword evidence="9" id="KW-1185">Reference proteome</keyword>
<keyword evidence="3" id="KW-0732">Signal</keyword>
<dbReference type="OrthoDB" id="618454at2"/>
<dbReference type="RefSeq" id="WP_127702814.1">
    <property type="nucleotide sequence ID" value="NZ_SACK01000001.1"/>
</dbReference>
<dbReference type="SUPFAM" id="SSF48452">
    <property type="entry name" value="TPR-like"/>
    <property type="match status" value="1"/>
</dbReference>
<comment type="subcellular location">
    <subcellularLocation>
        <location evidence="1">Cell outer membrane</location>
    </subcellularLocation>
</comment>
<dbReference type="Pfam" id="PF07980">
    <property type="entry name" value="SusD_RagB"/>
    <property type="match status" value="1"/>
</dbReference>
<dbReference type="Proteomes" id="UP000282759">
    <property type="component" value="Unassembled WGS sequence"/>
</dbReference>
<evidence type="ECO:0000256" key="5">
    <source>
        <dbReference type="ARBA" id="ARBA00023237"/>
    </source>
</evidence>
<dbReference type="InterPro" id="IPR012944">
    <property type="entry name" value="SusD_RagB_dom"/>
</dbReference>
<sequence>MKRYIKYLVAVAVSGVMLSSCKKFLEIQPKGVDLESNYYQNEDQMYKGLVAIYDVVAWQGGILTNKEGVAMAASDDHYGGGEGSGDMNFVNMDKFTLTPATGPQEDLWSRGFSGVFRANILIEKAPAAQMDENVKARMVAEAKALRAYFYFDLVRWFKNIPLYTTNITTSEMYNVTQAPPADVYAQIEADLKDAIAEPNLPNTVPAATEGGRFTKGTVHALLGKVYLWEEKWAEAAAEFAEVNGSTPGQQNPTYGYKLLDDYGDLFSGDVANKFNSESILEIFHTTLSAGSWGGGGVAATEGNIMNIMAGPRGYTTKTAGAPDYYSGWSYWPVTKSLFDAIHFDPRYKWTIANLDSLKANGIADYTPGAQNTGYFIAKWVARYSNLPTGAGDRDLNWGQNYYDIRLADTYLMEAEAIVRGGGDMTRAAALINAVRARVGLGPVAATMDNIKRERRLELAGEGQRWFDLVRWGDAAQVLASEGFVAGKNEILPIPLREMDNTKIEQSKEWGGTK</sequence>
<evidence type="ECO:0000256" key="1">
    <source>
        <dbReference type="ARBA" id="ARBA00004442"/>
    </source>
</evidence>
<proteinExistence type="inferred from homology"/>
<dbReference type="AlphaFoldDB" id="A0A437MXQ6"/>
<organism evidence="8 9">
    <name type="scientific">Mucilaginibacter limnophilus</name>
    <dbReference type="NCBI Taxonomy" id="1932778"/>
    <lineage>
        <taxon>Bacteria</taxon>
        <taxon>Pseudomonadati</taxon>
        <taxon>Bacteroidota</taxon>
        <taxon>Sphingobacteriia</taxon>
        <taxon>Sphingobacteriales</taxon>
        <taxon>Sphingobacteriaceae</taxon>
        <taxon>Mucilaginibacter</taxon>
    </lineage>
</organism>
<comment type="similarity">
    <text evidence="2">Belongs to the SusD family.</text>
</comment>